<comment type="cofactor">
    <cofactor evidence="1">
        <name>Zn(2+)</name>
        <dbReference type="ChEBI" id="CHEBI:29105"/>
    </cofactor>
</comment>
<keyword evidence="3" id="KW-0378">Hydrolase</keyword>
<evidence type="ECO:0000256" key="1">
    <source>
        <dbReference type="ARBA" id="ARBA00001947"/>
    </source>
</evidence>
<sequence>MHTHFHPLGTEDCPAAYQLQSLHYGGAGGGKKVYIQASLHADEVPAMLVAHVLRRELARLEHEGRIGGEVVLVPAANPIGLAQAIQGTPFGRFDMGTGANFNRAFAHLADVLKPALEGKLGPDADANVKLVRDHARQALSGLATHTATEELKKVLLSLAIDADIVLDLHCDNEAVMHMYTGTPLAARMLPLAALLGAQALLTARDSGGAPFDEACSRLWWELAAHFSENTPLPPACAAATIELRGEMDVSYALAEADAHAILQFLAHEGVLDIPLEPLPAPDCAPTPLEGVEPLHAPHSGVLVFHRALGSRVAAGEPVADLINPVSGKTTTLRAVAAGILFASTAHRHLLRGMHVCKIAGAAAFRTGELLSQ</sequence>
<dbReference type="PANTHER" id="PTHR37326">
    <property type="entry name" value="BLL3975 PROTEIN"/>
    <property type="match status" value="1"/>
</dbReference>
<keyword evidence="4" id="KW-0862">Zinc</keyword>
<accession>A0A7Y2K1V0</accession>
<gene>
    <name evidence="6" type="ORF">HGB41_17595</name>
</gene>
<evidence type="ECO:0000313" key="6">
    <source>
        <dbReference type="EMBL" id="NNG24803.1"/>
    </source>
</evidence>
<evidence type="ECO:0000256" key="3">
    <source>
        <dbReference type="ARBA" id="ARBA00022801"/>
    </source>
</evidence>
<dbReference type="RefSeq" id="WP_171086787.1">
    <property type="nucleotide sequence ID" value="NZ_JABAIV010000006.1"/>
</dbReference>
<feature type="domain" description="Succinylglutamate desuccinylase/Aspartoacylase catalytic" evidence="5">
    <location>
        <begin position="30"/>
        <end position="107"/>
    </location>
</feature>
<dbReference type="PANTHER" id="PTHR37326:SF1">
    <property type="entry name" value="BLL3975 PROTEIN"/>
    <property type="match status" value="1"/>
</dbReference>
<dbReference type="InterPro" id="IPR055438">
    <property type="entry name" value="AstE_AspA_cat"/>
</dbReference>
<proteinExistence type="predicted"/>
<evidence type="ECO:0000256" key="4">
    <source>
        <dbReference type="ARBA" id="ARBA00022833"/>
    </source>
</evidence>
<dbReference type="EMBL" id="JABAIV010000006">
    <property type="protein sequence ID" value="NNG24803.1"/>
    <property type="molecule type" value="Genomic_DNA"/>
</dbReference>
<dbReference type="GO" id="GO:0046872">
    <property type="term" value="F:metal ion binding"/>
    <property type="evidence" value="ECO:0007669"/>
    <property type="project" value="UniProtKB-KW"/>
</dbReference>
<dbReference type="CDD" id="cd06250">
    <property type="entry name" value="M14_PaAOTO_like"/>
    <property type="match status" value="1"/>
</dbReference>
<dbReference type="Gene3D" id="3.40.630.10">
    <property type="entry name" value="Zn peptidases"/>
    <property type="match status" value="1"/>
</dbReference>
<keyword evidence="7" id="KW-1185">Reference proteome</keyword>
<evidence type="ECO:0000259" key="5">
    <source>
        <dbReference type="Pfam" id="PF24827"/>
    </source>
</evidence>
<comment type="caution">
    <text evidence="6">The sequence shown here is derived from an EMBL/GenBank/DDBJ whole genome shotgun (WGS) entry which is preliminary data.</text>
</comment>
<dbReference type="InterPro" id="IPR053138">
    <property type="entry name" value="N-alpha-Ac-DABA_deacetylase"/>
</dbReference>
<dbReference type="GO" id="GO:0016788">
    <property type="term" value="F:hydrolase activity, acting on ester bonds"/>
    <property type="evidence" value="ECO:0007669"/>
    <property type="project" value="InterPro"/>
</dbReference>
<keyword evidence="2" id="KW-0479">Metal-binding</keyword>
<reference evidence="6 7" key="1">
    <citation type="submission" date="2020-04" db="EMBL/GenBank/DDBJ databases">
        <title>Massilia sp. nov., a cold adapted bacteria isolated from Arctic soil.</title>
        <authorList>
            <person name="Son J."/>
            <person name="Ka J.-O."/>
        </authorList>
    </citation>
    <scope>NUCLEOTIDE SEQUENCE [LARGE SCALE GENOMIC DNA]</scope>
    <source>
        <strain evidence="6 7">ML15P13</strain>
    </source>
</reference>
<dbReference type="SUPFAM" id="SSF53187">
    <property type="entry name" value="Zn-dependent exopeptidases"/>
    <property type="match status" value="1"/>
</dbReference>
<protein>
    <submittedName>
        <fullName evidence="6">Succinylglutamate desuccinylase/aspartoacylase family protein</fullName>
    </submittedName>
</protein>
<dbReference type="Proteomes" id="UP000533905">
    <property type="component" value="Unassembled WGS sequence"/>
</dbReference>
<evidence type="ECO:0000313" key="7">
    <source>
        <dbReference type="Proteomes" id="UP000533905"/>
    </source>
</evidence>
<dbReference type="Pfam" id="PF24827">
    <property type="entry name" value="AstE_AspA_cat"/>
    <property type="match status" value="1"/>
</dbReference>
<evidence type="ECO:0000256" key="2">
    <source>
        <dbReference type="ARBA" id="ARBA00022723"/>
    </source>
</evidence>
<dbReference type="AlphaFoldDB" id="A0A7Y2K1V0"/>
<name>A0A7Y2K1V0_9BURK</name>
<organism evidence="6 7">
    <name type="scientific">Telluria aromaticivorans</name>
    <dbReference type="NCBI Taxonomy" id="2725995"/>
    <lineage>
        <taxon>Bacteria</taxon>
        <taxon>Pseudomonadati</taxon>
        <taxon>Pseudomonadota</taxon>
        <taxon>Betaproteobacteria</taxon>
        <taxon>Burkholderiales</taxon>
        <taxon>Oxalobacteraceae</taxon>
        <taxon>Telluria group</taxon>
        <taxon>Telluria</taxon>
    </lineage>
</organism>